<evidence type="ECO:0008006" key="4">
    <source>
        <dbReference type="Google" id="ProtNLM"/>
    </source>
</evidence>
<keyword evidence="3" id="KW-1185">Reference proteome</keyword>
<proteinExistence type="predicted"/>
<dbReference type="EMBL" id="QRAP01000005">
    <property type="protein sequence ID" value="RDK90882.1"/>
    <property type="molecule type" value="Genomic_DNA"/>
</dbReference>
<dbReference type="Proteomes" id="UP000254848">
    <property type="component" value="Unassembled WGS sequence"/>
</dbReference>
<gene>
    <name evidence="2" type="ORF">C8D90_105163</name>
</gene>
<reference evidence="2 3" key="1">
    <citation type="submission" date="2018-07" db="EMBL/GenBank/DDBJ databases">
        <title>Genomic Encyclopedia of Type Strains, Phase IV (KMG-IV): sequencing the most valuable type-strain genomes for metagenomic binning, comparative biology and taxonomic classification.</title>
        <authorList>
            <person name="Goeker M."/>
        </authorList>
    </citation>
    <scope>NUCLEOTIDE SEQUENCE [LARGE SCALE GENOMIC DNA]</scope>
    <source>
        <strain evidence="2 3">DSM 103736</strain>
    </source>
</reference>
<evidence type="ECO:0000313" key="2">
    <source>
        <dbReference type="EMBL" id="RDK90882.1"/>
    </source>
</evidence>
<dbReference type="OrthoDB" id="1153097at2"/>
<evidence type="ECO:0000313" key="3">
    <source>
        <dbReference type="Proteomes" id="UP000254848"/>
    </source>
</evidence>
<accession>A0A370QQ35</accession>
<comment type="caution">
    <text evidence="2">The sequence shown here is derived from an EMBL/GenBank/DDBJ whole genome shotgun (WGS) entry which is preliminary data.</text>
</comment>
<feature type="compositionally biased region" description="Acidic residues" evidence="1">
    <location>
        <begin position="120"/>
        <end position="157"/>
    </location>
</feature>
<feature type="region of interest" description="Disordered" evidence="1">
    <location>
        <begin position="119"/>
        <end position="160"/>
    </location>
</feature>
<organism evidence="2 3">
    <name type="scientific">Enterobacillus tribolii</name>
    <dbReference type="NCBI Taxonomy" id="1487935"/>
    <lineage>
        <taxon>Bacteria</taxon>
        <taxon>Pseudomonadati</taxon>
        <taxon>Pseudomonadota</taxon>
        <taxon>Gammaproteobacteria</taxon>
        <taxon>Enterobacterales</taxon>
        <taxon>Hafniaceae</taxon>
        <taxon>Enterobacillus</taxon>
    </lineage>
</organism>
<name>A0A370QQ35_9GAMM</name>
<sequence>MTSLFLKYSEIDANSWYQSVTLTVTNKDGNDVDLNRAVVSFIASGHVDTWGAVSGSLLGNKPLTISSEALNSQELNKIVINNDGALWLAAGASGTLTFSLAASQTPVTFSGLTLTLADGDSAEDEEPVPDTDPEPEDTSDEEQDSGSEVEPLPEEAGDNAPTVVCGAIDANSWHQKVTLTVTNRYSQAVDVNKMAIRFTAAGHPDPYSVFTGSLAGDKAPTLGSDGGWPNEKNVITLNNSSALMLAGGASGTLTFSLAATQTPVTITDLSVQLLNDPGRQGRILLDFPAQAESQGLHPGVTLVAPDGSAKSYSGVWGETLTISGLSAGKYSVCVDTLENNALRIEPANDIYSVVLANSQDQQRRAISYRPPVWFGEAELSLAGSAALTGGTIVVELWQNATLACSKELAFGGSVKIGKLEAGQRYDVYVQAMSINNVAVSEPETMQSITPVAGKSVACRVSVVQAPADIANYVTVKVTVLGLPAGVGPQRYLLRSNGGKGNCQYSVMLESTTEPQTLPFRVMPSNYLITAEKVVWEGQMWQSDFAQPMTIAQSVNAIVLSFEKGVTLQVRGWPAFLAHGGVTVNSPETVTAYDGVPVSALFKYDGFDGGGDPLPAKDVDLNGDGFLDYDLLPVHRTVPLTRDVEKASGRPVMPVMVVYTANASGGSALPDLQDNQKLRNHFGNFITQCVAAQSYKDADHQVPVTFVLNPDFLGAMQQEPYGYTAVRQKNSMQVNIQLAEAVNELAELLNYAVPALPAFSDDLYGYLQAINYIVHQFAPDVAFGWQTNVWATGTADWLLRDNANPVEQGKQIAAFINELGVYRGQYAPDFIVFDKFERDCFSPDALAHYSWNARGWFNYLSMVKETASGLNSPAMIWQIPGGHMPTVEEGTTHIGSDHFAAGGTFLMGDERIGTEIANISSELTGMALNTVTYGAATVGEFLKKDQGYDWGQQQVRNLPDYNIFAVLWGGGSTVSITTIHSNGDDGGWLAEKMRDYYANPRRLV</sequence>
<dbReference type="AlphaFoldDB" id="A0A370QQ35"/>
<protein>
    <recommendedName>
        <fullName evidence="4">Chitinase</fullName>
    </recommendedName>
</protein>
<evidence type="ECO:0000256" key="1">
    <source>
        <dbReference type="SAM" id="MobiDB-lite"/>
    </source>
</evidence>
<dbReference type="RefSeq" id="WP_115458703.1">
    <property type="nucleotide sequence ID" value="NZ_QRAP01000005.1"/>
</dbReference>